<dbReference type="InterPro" id="IPR036439">
    <property type="entry name" value="Dockerin_dom_sf"/>
</dbReference>
<dbReference type="Pfam" id="PF17963">
    <property type="entry name" value="Big_9"/>
    <property type="match status" value="3"/>
</dbReference>
<dbReference type="Gene3D" id="2.60.120.260">
    <property type="entry name" value="Galactose-binding domain-like"/>
    <property type="match status" value="2"/>
</dbReference>
<dbReference type="Pfam" id="PF20009">
    <property type="entry name" value="GEVED"/>
    <property type="match status" value="1"/>
</dbReference>
<dbReference type="GO" id="GO:0005509">
    <property type="term" value="F:calcium ion binding"/>
    <property type="evidence" value="ECO:0007669"/>
    <property type="project" value="InterPro"/>
</dbReference>
<dbReference type="Pfam" id="PF20773">
    <property type="entry name" value="InhA-like_MAM"/>
    <property type="match status" value="1"/>
</dbReference>
<keyword evidence="10" id="KW-1185">Reference proteome</keyword>
<keyword evidence="5" id="KW-0378">Hydrolase</keyword>
<dbReference type="InterPro" id="IPR011050">
    <property type="entry name" value="Pectin_lyase_fold/virulence"/>
</dbReference>
<sequence length="7166" mass="757296">MSNRRVHAPSLSDRQRRRIRQAKKSRARRNLLLEFLEQRQLLAVGPRLIDIESNFGDSIDATGPTLRQAPNQLKVSFSSNDSIDQTSVSSGIQLIGSGGDGTFGDGNELAVDPAFIGLGGADNEVLIRFAETLPDDRYQITVRGAGSPVTNTDGDPFNNGVDVTREFQLEKGARVLSVVPQPVTRDPVSGALSQALDEVHVYFNDDMNVTSVEDRAFYRLEDKTTGEVRLPSSASYDAAERMVALTFAEDLPAANFHLQIGEHHEANSSLGAATNLGTISQQAPFAVYETPIELDDDGNPITLPIPDMGSVVSSIAVDQDFLVRDVEVQVDIDHEAGEDLQVFLVSPSGRRVELIRDLGSDQLQGQIYGTKFNDLDGDGVQDPNEPGLAGWTIFLDVNDNAVLDPFERSTVTDADGNYSFVGLPRGVTYTVAEVNQPFWQQTSFTSGGEEVLFSVDFSDGSTQYLDIIPDPIDGLADDGFLFLFYDGSAVNRLPDFTGVDQETADRIEFELQQLLDPGLTVDVSVSSTTANRFEINFTRTGVGTPYDSPIVQVTPFLNRGTAELNTVASSEGFFNTSPFPDSDEWHLTKLRGNDSGHSGEDSFYFGTEPVPPATQGQYQNNAIGSLFSPVIDLTDPALPDDIQLQFNHRLAAESGFDYARIFVRSAEGELLGLPFENSSGTGGWVSESVDLSAFRGREIQLEFNFDSDGSVINEGWFVDDIRVTTTRGVASVSLGTGSQAGIVKSLPLGSMQPIFGETNQFGYRAQVVNPTFEDISVSGERILQEYVGQGFVKDIGGLSTEQSNAIARDDNGNVYLTGVFQGTVDFDPSTTGTFELTSDGINDIFVAKYDSAGNFVWAKSYGGTGVDTGRNIEVDASGNVYFTGSFSGTADFDGTPVVSNGNTDSFVAKLDTDGNLQWVRRAGSATADEGAGLALDASGNVLVTGQFTGAATFGTVPLTSVGSSDAFVWVLDNDGNTDSAFSIGSSGTDRGREIAVDGDGNITITGAFSGSVDFNLAGGATNIDLLSSLGSTDGFVVQYAADGTFRWANQIGSAVTDDIKAVAIDADNNVLVTGANNNDIVVVKYDQDGNQQWTRSFGAGSTDSGEDIAVDDAGRAYVTGTFRSSFSGITSNGGTDIFLLRLTADGATDVLTSMGGFQDDAGLGVATDDDGNFLHTGSFRSTVEFDLGPTTESLVAVGSQDMYLATYSTIRGIDDGTQLITASDLTDPVNGQFRFSYFGNTYTDLYVSTNGVITFVNPNATPDNGDLTDSPLQASILPFWEDLFTSSGPEEAVFWEVRGRGGDQRLIIQWNNVRLDGLAGADDPPLTFQVVLRESDDSIQFNYETVTGAQFIPSEETTVGTFEFGNQQRPAIASDAAGNSLVVWQSPGQSGQSAIYARRFDASGNPLPTPGNPAGDEFLIPGPGSSDVLPAVAMNASGDAVVAWYQTDVATQIYVQRLNATGALVGTPIKVNTIDGVDSNSAPEIVIDDLGNFTVAWGAGDADGDSQGLIFRRFDAAGNPLDARDEIQTLEFLGPPASPRNFTLLFNGSQTNNISYAGVNRGNITAANIQTRLRQLASLGNQVNVTPIDLDEVQTIRLGSLPTDGTFELSYQGTAIANAITFDPADAAANAAAIQTELRALANIDAALTVTAVSLLEYRVNFGGADGSQDLPLLQVSNNGLNPATTIDVEETVKGSNPDVRFQVAFRGQDGSQDQPLISLGDFSNGVTHVVVEEVQQGTTGEIRANTYIPDRQLLPALALADNGELSVGWSSELQDGSGWGVYAKRFDSNGEAIPGDLNEIQEIELLGPPSVGSTYRLAHEGQQTGVINYTGNNVFDAAEIQSELNAIGRNVVVTPASGTSDEVQLISFTDPPNEPTGGTFRLAHAGQITAAIDYAGTTAANGVTTANNIQAELRALGNTGNGITVVPAFTGATRDFLVTFAGADGGVDQPLMLLFENNLDDGSATITEINQGGRSNLRFQIEFVGADGNQDRGNVTLADNTGGVVDMDTVVIQDGNDSEFLVPENTLGNQLFPHFSPNPAGGFLAVWESPDGDGIGVVGRLFDDTGSPSTSEFQINTLTSGSQNRQQSTFLTNGDFLVTWFGPSIDGSSTELYGRRFTGSGIALGDEFVLNQIVAGVQDNPTITALPGGAYAVAFESSAGGGGVHLQIFDSNDTPVGAEQTISQFGQPDKADVALARNASGQTVFAWTENRRDEDLSQGVYAQTFDANGNPISGEFLVAEVTDGDQNTPQVGIDDAGNVVVVWRTLEIVPDPANPGEFLNTFPIKGRRFDINGVALGGEFTPQNQGTNSTEPLLSVAGDGEFVISFEPTNGIPEFFAYEAFDAAGNSVAAELVVRPEWVGSVDQTSVAYAPSGDFFVVAWDADVEVDGFIDVQSFFQIFEPDGTPRTQPVVVEGESVRTVQVGIDGAGNITATWTSNAAVNFGAYLSRFDSAGNSIAEPVQVYDVAVDTKLAVSEDGSASVLFEDFNTGQTYVQRITDRGLLMGDPVPISGGTDREIAVDDSSEYQIAWLENNQIHTFRYTSDFPSVGIRDAGVQQPGEDLLQIWIDGSRTPFVGSGLSTRISVAPEISNSFFAISNGGDTILELDSVTGATLNSIPTPVTTPGSGSLAQLGTALYFVADGDSTLYTLDSATGAWINTVDLAALGLSNQIDALAVLNGQLVLQDSGNGNLVFFDPFDDEIVQTVKPAQELQGGLVGGGDRGTLFGINASGDIVELDPQDGSVLATLTDNGDPILGLAFVDGFLAAARGSSTITRIDPDSGASLGTLTSSLPVTSLGGDGGGGIAQAFDPILEPFPGTLLDDEATVSITSGQGPYVGSYRPADPLSAFDGEQSLGDWQLEVRDTMAGDVGQLNQWRLILNDPDDTPADFATQAFIGDELGVGANDVDLYRVNFLDPGNVDIRVTPDAGLNVTIRLFDEAGNELARSTVASVGELEQLIAATPAAGVYYIGVSSSGNDDYDPNNTGSSSGGTTTGGYALEIRFDQVFVADDDNSSYLTATDVGVLGDAGFMRSAEIDSPDFNLRLPGGIDDPGHRDVPYETHLNGGPRSNIVTAPYNFQDDYGVLPSGDRAVNAITENQKDRAREIFEIYGKLLGIQFYETASSGLTVVTGDMRAISPDIPVGPGGVAGLSEGSLFGRVIMDAAENWGTSLYGGGWFQTAMHEIGHSLGLGHTYEQPALTVMGDRPQNRFDDNGEPIFPGPVDVIHAKHILAPSSRDLDLYRFELVENGTLTAETFAERFSSGVSLLDTELSLYRETTQNGRVTRELIASNDDYFGDDSRIQLHLGPGTYYLGVHSSGLEDIDPGISDSGFGGISDGRYEVELNFVADAKSQLQDASGGAFDGDSDGAPGGVYDFWFQSGPTIFVDKMNDTSSGADGDGSIADPFDSIPSAFAAARTRIVVPTGGASAINEGDTLVVIEPNDNSETFVFEFAPASGISNRITIAEDATDVEVAQAIADAINDPDVGWTVTASVNGSIVQLSGIERRDLSGAPGLIQSSNLVRIVGNGGDDGDLATATDNRAYLVGQDNDGATLIDGLNLNVPQGVTVMVDAAALFKMQRSIVDVGTSSQNINRGGAALQLLGTPNDPVLFRSFRNDAFGGDDDGPGVAPESGDWGGIVIRADSDLEDQGIFLNHINLADLNNGGGKVTIDSLEQTFTPVHLIGARPTISNLAIRGSADAAVSADPNSFEESLGRIGPDIHDNLIVDNSINGLFIRIRTDLGQPLDQLDVPARFDDTDIVHVLTETLQVAGNPGGPDATSGQLVARSGARLAIDPGTIVKLEGARIEVEIGGQLIAEGSEGSEVIFTALKDDTYGAGGTSDTTNDADNTMPQAGQWGGIYFGHSSSGSLDHILLQYGGGETAIEGDFDNFNPIEIHQGEVRIANSVFRRNLSGTASSDRNGRGRNDNAVIFVRGAQPVLVGNQIYDNPNSMAITIDVNSLQASTQADPGRQTGALGAFTEFVDNYGPLVRLNRLQDNDLNGMEVRGGVLKTEGAWDDVDVAHVVRDEIKIPNFHSLGGLRLQSTQAGSLVVKLAGADAGFTATGDPLDISDRIGGSLYVLGATNRPVIFTSLDDDTVAAGFDLAGELVFDTNNDGASEGQAGDWRSLRLDRFSNDRNVAIRLENENARIGQNDINSTPTTAEFLGTLSVDDKNGDDDRRVGFTVLGKVALDNPADADVYSFDANPGTEVWIDIDRTDSSLDVVVELIDSDGVVLASALNNSILTGIAQSLNKDSSFGGDLYTSNPRDAGMRLTLPAGDQSVETYYVRVRSARPGEVDPDVVEERSRGSYQMQIRLRQIDEVPGSTIRAADIRYATNGIEVLGLPAHSHLTGEAAESSAGNNTFGSAQQLGNLLVSERSTISLAGDLSAANDIDWYQFELDIDQVQAIGGVNDGGKTWSTIFDIDYADGLARPDTVLAVFDENGIPILISRDSNVQDDRALPGQGTSTEDLTRGSVGSLDPFIGSVQMPTGLIPAGASRTYYVAVASNGQLPTALSGTFNAGSGSSLVRLEPVNSVRRIAEDHIGFSGHTTGTEERGFTTVTPVQTLFDIDSSATLATNVIDFTLNEMVLYVGGPSGLSMVNPFTGDVIDRVGDLNVQTSDFAMRTDGRMFAMRSLFQGNPPPNNSAGALVSIDPATAGQTVVGNDGIADFDPNTNPPNIQQLTSNNVEALAYNRTGFNNNNNTPNYSLYYAVQGNRGFGGSQPGGATLYRANPANGSAATAQGQPWGRIGTISTTFTPTGMAFVNDTLYGVDDSGQLFSISTTTGAATVIANLGFSFEGLSAGPTNLQGGTFADLLFGVTGDGTLVAFDTNGVLQGVFAGGASSISTGVSSTGLAFSPLDFNLWHPTLRRRNDAGHGINSAFDLSREDPSDFNRPYDTDEAEGGVSFYFGMEDWPVQNDQESYIPYDGGGQYGVSFNTQRDLSTNPDFANNYNLPGGALGSLATNPFSLAGYDSADKPTIYFNYFMDTQNVNADANDMRDSFRVQLSTNGGASWSMLATNNSLLDEELPEFVSTSSNASFDFRQRVQELFDNTGGWRQARIDLSEFAGASNIQVRFDFSTSGSMNQGIPGDIYGDAFDVSRARNNDFEGVYIDDVIIGFAERGEMVTDSNPGSQTGFFQVPRVPDAPEEVLAGRYQLEIRRGTEYAINVSDTDPEIVVLTQYDTNDRMILGEGITRFGDQNTRRETGQIQIEQNAIKDSLQYGIVVDAGARNSDGDLPSPSSVRNLPTVNAERLVPGITIENNVIAVSGNGGILFSGDPNSGAVPLAAVPYGRILNNTIFGGEQPTGTGINVTENASPTLLNNIIANTDTAISIDGTSSSTVVGATLLQGNNNPGNFSDNTMIPLESDDPLFVDPLGGNFYLAQGSPAIDSSRNTLQDRPSIVAVKSPLGISPSPITTPDRDLFNQFRIDDPTQDPPPGLGSDIFKDRGAIERADFVGPTVQLLNPEDNDAGGIDLDQTFAVVQLASGELTSFDILFSDDPGIGPDPATITPGAISVTENGFLLTSETDYFARFNPNNGILSLTPSSGQWSNSSVFVITLDNTVITDLAGNPLQPNRPNGTTQFTILMPDVELDFGDAPNSYGTLGTAGGPRHAISDTQTPRLGDLVDSEVNGQPVNQDDTNGVDDEDGVPVGAFVGSSTVNGVLLADASTGQTSNPNDVLAFLNRNDAAGAVLPIQVTGSGVIDAWIDFNRDGDFNENNERVLSGAAVVDGLNQLRVFTPANASVGMTYARFRISSEGTNSPGGIANNGEVEDYQIGIFDVAAADAVDDDFYVVSEDDVLTVDGGNFAGLVANDVLPNDEFVTPQIVIDGTLVPHPTDTIYQTANGQVRVDDPVLGLFTYTPNLDFEGVDTFRYAVSTQRNNGPEFLATADFATVSITVTPFNSPPEFDIPTEVEVFEDDPATWVVDSFFTNVVGGSPDKGTDEQGQTVTFTIQEVSSAPTNLMTADPDVSSGSSIEFFPATDIAGTAVYVVTGTDNGSPAESVSKTFTVNVRPVNDPPRFDPDVAGTGEVNNPDDAYAVARQVDPATGLITDATITYTLREDVSQPIGDPPQSYFIPFSRDPSATGYNPVGLMDVFTVGPDNEADPAIEGGGQTLSMGTVPMRTVLGGTLTVGVDAQNRPGVYYTPPLDYNNQIGGPDSFVYTVVDDGTSYVGGQLVPDPKSSSNVVQLVLNPVNDKPQFSLNLPPADLSDPTGARAPIETPEDSAATQIENFAFNIEAGPPTTAFDEVDAISGQDVQFSITPLSFSASEASDFFSEFPTITPEGTLRFRPAANAFGSFDFEVVLTDDGTRDPNRGDLFESDPQTFTVDVLPVNDAPVVRTDIDPLSFTMLEDGSVEIYSRGDATTPGLLDVFAVGPDNEAADLTPGGNQTLALKEPTPRQTAFGGTITEIRDNGQLIGLRYTPRQNFVGTDSFIYTVTDDGVTVDVGSGQTVRQDPRIASNTVSIEVQPVNDAPQFSGPSSVVVDEDAGMVSIDDWATNVFSGPPTATDELASQDVFFVITQTGGDTGLFASEPTAVVDDNDHTAQLQFETAADANGQATFTVQLFDIPTDGTTEASSAVRTFTLTINAVNDAPTFDSPMDPITVDEDSGPYAEPWATNISPGPSDESDQTVRFEVVTPVDAQDLFQTLPQISDDGILRFVPAPNANGTVDLSVTAIDSADGVSSPLTLRLVITALNDPPVAVADDLMTDEDTPLMLTADDLLANDVDPDVGNPDDTLTLLLPEDGFSLSGARVTYNPATGEIVYDPTTATSLQAIPSGQSGVDSFTYSLRDSQGVQSNTVTVAVTVEGVNDAPMGVADNPTLNPSGPTVINVLANDSDVDGEIDPTSIDITLQPAFGSLSIDNNGVITFTAFQSFSTEDQFRYRVADFENAYSEEVLVTISANAAPIARDDQAGTYLNEPVDINVVLNDEDPDAEAGAPDGGLNLQSIEVVGGPNQGSAVVLNDGTIRYIPASGFVGVDSFQYTITDSEGRTSSPGTVRVQVTASRLQNPNLFPDVNDDGNISPIDALLVINRLARADAPSVPVTENDMGPPFYDVNGDQRITPSDALGVINELARRSALGEGESVSSDRLQTPTSTSAAIAKEDSDAPAIVSDNDQPLAVTGQSETEAGDDLIDLLAQQLDESSDEATEDRLAALDIAFGDLL</sequence>
<dbReference type="NCBIfam" id="NF012211">
    <property type="entry name" value="tand_rpt_95"/>
    <property type="match status" value="3"/>
</dbReference>
<dbReference type="SUPFAM" id="SSF63446">
    <property type="entry name" value="Type I dockerin domain"/>
    <property type="match status" value="1"/>
</dbReference>
<feature type="domain" description="P/Homo B" evidence="8">
    <location>
        <begin position="286"/>
        <end position="426"/>
    </location>
</feature>
<dbReference type="Gene3D" id="2.60.40.10">
    <property type="entry name" value="Immunoglobulins"/>
    <property type="match status" value="1"/>
</dbReference>
<dbReference type="PROSITE" id="PS51829">
    <property type="entry name" value="P_HOMO_B"/>
    <property type="match status" value="1"/>
</dbReference>
<dbReference type="SUPFAM" id="SSF50969">
    <property type="entry name" value="YVTN repeat-like/Quinoprotein amine dehydrogenase"/>
    <property type="match status" value="1"/>
</dbReference>
<organism evidence="9 10">
    <name type="scientific">Roseiconus nitratireducens</name>
    <dbReference type="NCBI Taxonomy" id="2605748"/>
    <lineage>
        <taxon>Bacteria</taxon>
        <taxon>Pseudomonadati</taxon>
        <taxon>Planctomycetota</taxon>
        <taxon>Planctomycetia</taxon>
        <taxon>Pirellulales</taxon>
        <taxon>Pirellulaceae</taxon>
        <taxon>Roseiconus</taxon>
    </lineage>
</organism>
<dbReference type="SUPFAM" id="SSF49785">
    <property type="entry name" value="Galactose-binding domain-like"/>
    <property type="match status" value="1"/>
</dbReference>
<dbReference type="InterPro" id="IPR002105">
    <property type="entry name" value="Dockerin_1_rpt"/>
</dbReference>
<dbReference type="SUPFAM" id="SSF117074">
    <property type="entry name" value="Hypothetical protein PA1324"/>
    <property type="match status" value="1"/>
</dbReference>
<dbReference type="InterPro" id="IPR045474">
    <property type="entry name" value="GEVED"/>
</dbReference>
<feature type="region of interest" description="Disordered" evidence="6">
    <location>
        <begin position="1"/>
        <end position="23"/>
    </location>
</feature>
<dbReference type="Gene3D" id="2.60.40.2810">
    <property type="match status" value="1"/>
</dbReference>
<dbReference type="GO" id="GO:0016020">
    <property type="term" value="C:membrane"/>
    <property type="evidence" value="ECO:0007669"/>
    <property type="project" value="InterPro"/>
</dbReference>
<dbReference type="SUPFAM" id="SSF51126">
    <property type="entry name" value="Pectin lyase-like"/>
    <property type="match status" value="1"/>
</dbReference>
<gene>
    <name evidence="9" type="ORF">FYK55_00815</name>
</gene>
<dbReference type="SUPFAM" id="SSF101908">
    <property type="entry name" value="Putative isomerase YbhE"/>
    <property type="match status" value="1"/>
</dbReference>
<dbReference type="GO" id="GO:0007156">
    <property type="term" value="P:homophilic cell adhesion via plasma membrane adhesion molecules"/>
    <property type="evidence" value="ECO:0007669"/>
    <property type="project" value="InterPro"/>
</dbReference>
<proteinExistence type="predicted"/>
<dbReference type="Pfam" id="PF17210">
    <property type="entry name" value="SdrD_B"/>
    <property type="match status" value="1"/>
</dbReference>
<comment type="caution">
    <text evidence="9">The sequence shown here is derived from an EMBL/GenBank/DDBJ whole genome shotgun (WGS) entry which is preliminary data.</text>
</comment>
<dbReference type="PROSITE" id="PS50268">
    <property type="entry name" value="CADHERIN_2"/>
    <property type="match status" value="1"/>
</dbReference>
<dbReference type="InterPro" id="IPR006626">
    <property type="entry name" value="PbH1"/>
</dbReference>
<evidence type="ECO:0000256" key="5">
    <source>
        <dbReference type="ARBA" id="ARBA00022801"/>
    </source>
</evidence>
<dbReference type="PANTHER" id="PTHR35580:SF1">
    <property type="entry name" value="PHYTASE-LIKE DOMAIN-CONTAINING PROTEIN"/>
    <property type="match status" value="1"/>
</dbReference>
<dbReference type="InterPro" id="IPR008979">
    <property type="entry name" value="Galactose-bd-like_sf"/>
</dbReference>
<dbReference type="Gene3D" id="2.60.120.380">
    <property type="match status" value="3"/>
</dbReference>
<dbReference type="GO" id="GO:0004252">
    <property type="term" value="F:serine-type endopeptidase activity"/>
    <property type="evidence" value="ECO:0007669"/>
    <property type="project" value="InterPro"/>
</dbReference>
<dbReference type="Pfam" id="PF01483">
    <property type="entry name" value="P_proprotein"/>
    <property type="match status" value="1"/>
</dbReference>
<name>A0A5M6DL66_9BACT</name>
<dbReference type="InterPro" id="IPR033764">
    <property type="entry name" value="Sdr_B"/>
</dbReference>
<dbReference type="Pfam" id="PF00404">
    <property type="entry name" value="Dockerin_1"/>
    <property type="match status" value="1"/>
</dbReference>
<evidence type="ECO:0000259" key="8">
    <source>
        <dbReference type="PROSITE" id="PS51829"/>
    </source>
</evidence>
<dbReference type="Gene3D" id="2.60.40.3440">
    <property type="match status" value="1"/>
</dbReference>
<protein>
    <submittedName>
        <fullName evidence="9">Tandem-95 repeat protein</fullName>
    </submittedName>
</protein>
<dbReference type="GO" id="GO:0005576">
    <property type="term" value="C:extracellular region"/>
    <property type="evidence" value="ECO:0007669"/>
    <property type="project" value="UniProtKB-SubCell"/>
</dbReference>
<dbReference type="InterPro" id="IPR002884">
    <property type="entry name" value="P_dom"/>
</dbReference>
<dbReference type="Gene3D" id="3.40.390.10">
    <property type="entry name" value="Collagenase (Catalytic Domain)"/>
    <property type="match status" value="1"/>
</dbReference>
<dbReference type="RefSeq" id="WP_150074099.1">
    <property type="nucleotide sequence ID" value="NZ_VWOX01000001.1"/>
</dbReference>
<dbReference type="Pfam" id="PF17803">
    <property type="entry name" value="Cadherin_4"/>
    <property type="match status" value="2"/>
</dbReference>
<dbReference type="InterPro" id="IPR015943">
    <property type="entry name" value="WD40/YVTN_repeat-like_dom_sf"/>
</dbReference>
<dbReference type="SMART" id="SM00710">
    <property type="entry name" value="PbH1"/>
    <property type="match status" value="9"/>
</dbReference>
<dbReference type="InterPro" id="IPR010221">
    <property type="entry name" value="VCBS_dom"/>
</dbReference>
<dbReference type="Gene3D" id="2.130.10.10">
    <property type="entry name" value="YVTN repeat-like/Quinoprotein amine dehydrogenase"/>
    <property type="match status" value="1"/>
</dbReference>
<keyword evidence="4" id="KW-0732">Signal</keyword>
<dbReference type="InterPro" id="IPR040853">
    <property type="entry name" value="RapA2_cadherin-like"/>
</dbReference>
<dbReference type="InterPro" id="IPR002126">
    <property type="entry name" value="Cadherin-like_dom"/>
</dbReference>
<reference evidence="9 10" key="1">
    <citation type="submission" date="2019-08" db="EMBL/GenBank/DDBJ databases">
        <authorList>
            <person name="Dhanesh K."/>
            <person name="Kumar G."/>
            <person name="Sasikala C."/>
            <person name="Venkata Ramana C."/>
        </authorList>
    </citation>
    <scope>NUCLEOTIDE SEQUENCE [LARGE SCALE GENOMIC DNA]</scope>
    <source>
        <strain evidence="9 10">JC645</strain>
    </source>
</reference>
<accession>A0A5M6DL66</accession>
<dbReference type="Proteomes" id="UP000324479">
    <property type="component" value="Unassembled WGS sequence"/>
</dbReference>
<dbReference type="GO" id="GO:0004553">
    <property type="term" value="F:hydrolase activity, hydrolyzing O-glycosyl compounds"/>
    <property type="evidence" value="ECO:0007669"/>
    <property type="project" value="InterPro"/>
</dbReference>
<dbReference type="PANTHER" id="PTHR35580">
    <property type="entry name" value="CELL SURFACE GLYCOPROTEIN (S-LAYER PROTEIN)-LIKE PROTEIN"/>
    <property type="match status" value="1"/>
</dbReference>
<evidence type="ECO:0000256" key="4">
    <source>
        <dbReference type="ARBA" id="ARBA00022729"/>
    </source>
</evidence>
<evidence type="ECO:0000313" key="10">
    <source>
        <dbReference type="Proteomes" id="UP000324479"/>
    </source>
</evidence>
<keyword evidence="3" id="KW-0645">Protease</keyword>
<evidence type="ECO:0000259" key="7">
    <source>
        <dbReference type="PROSITE" id="PS50268"/>
    </source>
</evidence>
<dbReference type="GO" id="GO:0006508">
    <property type="term" value="P:proteolysis"/>
    <property type="evidence" value="ECO:0007669"/>
    <property type="project" value="UniProtKB-KW"/>
</dbReference>
<dbReference type="InterPro" id="IPR013783">
    <property type="entry name" value="Ig-like_fold"/>
</dbReference>
<comment type="subcellular location">
    <subcellularLocation>
        <location evidence="1">Secreted</location>
    </subcellularLocation>
</comment>
<dbReference type="InterPro" id="IPR024079">
    <property type="entry name" value="MetalloPept_cat_dom_sf"/>
</dbReference>
<evidence type="ECO:0000256" key="6">
    <source>
        <dbReference type="SAM" id="MobiDB-lite"/>
    </source>
</evidence>
<dbReference type="GO" id="GO:0000272">
    <property type="term" value="P:polysaccharide catabolic process"/>
    <property type="evidence" value="ECO:0007669"/>
    <property type="project" value="InterPro"/>
</dbReference>
<dbReference type="InterPro" id="IPR011044">
    <property type="entry name" value="Quino_amine_DH_bsu"/>
</dbReference>
<dbReference type="SUPFAM" id="SSF101898">
    <property type="entry name" value="NHL repeat"/>
    <property type="match status" value="2"/>
</dbReference>
<dbReference type="GO" id="GO:0008237">
    <property type="term" value="F:metallopeptidase activity"/>
    <property type="evidence" value="ECO:0007669"/>
    <property type="project" value="InterPro"/>
</dbReference>
<dbReference type="NCBIfam" id="TIGR01965">
    <property type="entry name" value="VCBS_repeat"/>
    <property type="match status" value="1"/>
</dbReference>
<evidence type="ECO:0000313" key="9">
    <source>
        <dbReference type="EMBL" id="KAA5546992.1"/>
    </source>
</evidence>
<evidence type="ECO:0000256" key="2">
    <source>
        <dbReference type="ARBA" id="ARBA00022525"/>
    </source>
</evidence>
<dbReference type="InterPro" id="IPR052918">
    <property type="entry name" value="Motility_Chemotaxis_Reg"/>
</dbReference>
<dbReference type="EMBL" id="VWOX01000001">
    <property type="protein sequence ID" value="KAA5546992.1"/>
    <property type="molecule type" value="Genomic_DNA"/>
</dbReference>
<keyword evidence="2" id="KW-0964">Secreted</keyword>
<evidence type="ECO:0000256" key="1">
    <source>
        <dbReference type="ARBA" id="ARBA00004613"/>
    </source>
</evidence>
<evidence type="ECO:0000256" key="3">
    <source>
        <dbReference type="ARBA" id="ARBA00022670"/>
    </source>
</evidence>
<feature type="domain" description="Cadherin" evidence="7">
    <location>
        <begin position="5907"/>
        <end position="6020"/>
    </location>
</feature>
<dbReference type="InterPro" id="IPR010620">
    <property type="entry name" value="SBBP_repeat"/>
</dbReference>
<dbReference type="SUPFAM" id="SSF55486">
    <property type="entry name" value="Metalloproteases ('zincins'), catalytic domain"/>
    <property type="match status" value="1"/>
</dbReference>
<dbReference type="Pfam" id="PF06739">
    <property type="entry name" value="SBBP"/>
    <property type="match status" value="1"/>
</dbReference>